<gene>
    <name evidence="2" type="ORF">PIB30_075343</name>
</gene>
<dbReference type="EMBL" id="JASCZI010121786">
    <property type="protein sequence ID" value="MED6162953.1"/>
    <property type="molecule type" value="Genomic_DNA"/>
</dbReference>
<dbReference type="Proteomes" id="UP001341840">
    <property type="component" value="Unassembled WGS sequence"/>
</dbReference>
<proteinExistence type="predicted"/>
<feature type="region of interest" description="Disordered" evidence="1">
    <location>
        <begin position="132"/>
        <end position="158"/>
    </location>
</feature>
<keyword evidence="3" id="KW-1185">Reference proteome</keyword>
<comment type="caution">
    <text evidence="2">The sequence shown here is derived from an EMBL/GenBank/DDBJ whole genome shotgun (WGS) entry which is preliminary data.</text>
</comment>
<accession>A0ABU6USG5</accession>
<name>A0ABU6USG5_9FABA</name>
<reference evidence="2 3" key="1">
    <citation type="journal article" date="2023" name="Plants (Basel)">
        <title>Bridging the Gap: Combining Genomics and Transcriptomics Approaches to Understand Stylosanthes scabra, an Orphan Legume from the Brazilian Caatinga.</title>
        <authorList>
            <person name="Ferreira-Neto J.R.C."/>
            <person name="da Silva M.D."/>
            <person name="Binneck E."/>
            <person name="de Melo N.F."/>
            <person name="da Silva R.H."/>
            <person name="de Melo A.L.T.M."/>
            <person name="Pandolfi V."/>
            <person name="Bustamante F.O."/>
            <person name="Brasileiro-Vidal A.C."/>
            <person name="Benko-Iseppon A.M."/>
        </authorList>
    </citation>
    <scope>NUCLEOTIDE SEQUENCE [LARGE SCALE GENOMIC DNA]</scope>
    <source>
        <tissue evidence="2">Leaves</tissue>
    </source>
</reference>
<evidence type="ECO:0000256" key="1">
    <source>
        <dbReference type="SAM" id="MobiDB-lite"/>
    </source>
</evidence>
<feature type="non-terminal residue" evidence="2">
    <location>
        <position position="1"/>
    </location>
</feature>
<evidence type="ECO:0000313" key="2">
    <source>
        <dbReference type="EMBL" id="MED6162953.1"/>
    </source>
</evidence>
<sequence length="211" mass="23793">LSPLLSKIKNVEESVNPRDIKNLIEQYNYTNRFLQRLGDNLSSSKSSSLSLQNVYEASTSKPIEKPLFKPFKMSSKAKQTLKTSILKQDTSESEAMQKIDLLLNRLNTVPKTPTYFSESISRVQTRSSKAINAFDQESSKTSDSDQSQSSNRTTLKVSPIMTNSMTKWKGLTKPFTHSYNGMSAPDLALEERELGFVSFNANNVYEWNIDG</sequence>
<organism evidence="2 3">
    <name type="scientific">Stylosanthes scabra</name>
    <dbReference type="NCBI Taxonomy" id="79078"/>
    <lineage>
        <taxon>Eukaryota</taxon>
        <taxon>Viridiplantae</taxon>
        <taxon>Streptophyta</taxon>
        <taxon>Embryophyta</taxon>
        <taxon>Tracheophyta</taxon>
        <taxon>Spermatophyta</taxon>
        <taxon>Magnoliopsida</taxon>
        <taxon>eudicotyledons</taxon>
        <taxon>Gunneridae</taxon>
        <taxon>Pentapetalae</taxon>
        <taxon>rosids</taxon>
        <taxon>fabids</taxon>
        <taxon>Fabales</taxon>
        <taxon>Fabaceae</taxon>
        <taxon>Papilionoideae</taxon>
        <taxon>50 kb inversion clade</taxon>
        <taxon>dalbergioids sensu lato</taxon>
        <taxon>Dalbergieae</taxon>
        <taxon>Pterocarpus clade</taxon>
        <taxon>Stylosanthes</taxon>
    </lineage>
</organism>
<protein>
    <submittedName>
        <fullName evidence="2">Uncharacterized protein</fullName>
    </submittedName>
</protein>
<evidence type="ECO:0000313" key="3">
    <source>
        <dbReference type="Proteomes" id="UP001341840"/>
    </source>
</evidence>